<keyword evidence="1" id="KW-1133">Transmembrane helix</keyword>
<feature type="transmembrane region" description="Helical" evidence="1">
    <location>
        <begin position="213"/>
        <end position="234"/>
    </location>
</feature>
<keyword evidence="2" id="KW-0732">Signal</keyword>
<keyword evidence="1" id="KW-0812">Transmembrane</keyword>
<feature type="chain" id="PRO_5043504208" description="Glycosyltransferase RgtA/B/C/D-like domain-containing protein" evidence="2">
    <location>
        <begin position="22"/>
        <end position="483"/>
    </location>
</feature>
<dbReference type="RefSeq" id="WP_354699240.1">
    <property type="nucleotide sequence ID" value="NZ_CP114014.1"/>
</dbReference>
<feature type="transmembrane region" description="Helical" evidence="1">
    <location>
        <begin position="174"/>
        <end position="201"/>
    </location>
</feature>
<dbReference type="EMBL" id="CP114014">
    <property type="protein sequence ID" value="XAY08055.1"/>
    <property type="molecule type" value="Genomic_DNA"/>
</dbReference>
<feature type="transmembrane region" description="Helical" evidence="1">
    <location>
        <begin position="334"/>
        <end position="354"/>
    </location>
</feature>
<name>A0AAU7B2F2_9ACTN</name>
<feature type="signal peptide" evidence="2">
    <location>
        <begin position="1"/>
        <end position="21"/>
    </location>
</feature>
<feature type="transmembrane region" description="Helical" evidence="1">
    <location>
        <begin position="263"/>
        <end position="285"/>
    </location>
</feature>
<gene>
    <name evidence="3" type="ORF">DSM112329_04950</name>
</gene>
<feature type="transmembrane region" description="Helical" evidence="1">
    <location>
        <begin position="70"/>
        <end position="88"/>
    </location>
</feature>
<proteinExistence type="predicted"/>
<accession>A0AAU7B2F2</accession>
<evidence type="ECO:0000313" key="3">
    <source>
        <dbReference type="EMBL" id="XAY08055.1"/>
    </source>
</evidence>
<feature type="transmembrane region" description="Helical" evidence="1">
    <location>
        <begin position="100"/>
        <end position="120"/>
    </location>
</feature>
<dbReference type="AlphaFoldDB" id="A0AAU7B2F2"/>
<feature type="transmembrane region" description="Helical" evidence="1">
    <location>
        <begin position="375"/>
        <end position="393"/>
    </location>
</feature>
<keyword evidence="1" id="KW-0472">Membrane</keyword>
<protein>
    <recommendedName>
        <fullName evidence="4">Glycosyltransferase RgtA/B/C/D-like domain-containing protein</fullName>
    </recommendedName>
</protein>
<evidence type="ECO:0000256" key="1">
    <source>
        <dbReference type="SAM" id="Phobius"/>
    </source>
</evidence>
<evidence type="ECO:0008006" key="4">
    <source>
        <dbReference type="Google" id="ProtNLM"/>
    </source>
</evidence>
<sequence length="483" mass="50744">MNRARLIAVALCAAALLGVFARGQVSTSDGLEMYRVSVSIVDDRDVWLDEVARVGVEGRDGHRTSKYGPLLPLTGVVPVLLATPVAAVTGHEDQLRQFAWSLLIPAAAVVLLLWMIALGVRLGASFRWALAAAAGAVFCTYALPYTEDSFTEPLTALAVVGAVERLLAGRLGTAGALIGFGMLARPQLAPVGALLLAVAAWDAEGDLRARVRTAIPAAIGPATAAALLAAYNLLRFGDVTDTGYKEPVDPGFTTPLLDGLDGLFLTSSKSLILFAPLVLLVPWGVRTIWRTAGSSSNSGGRELRRSAVVLLVANALLTLLTAATWWSWMGGWSWGPRLLLPGLIPVLVVLGPWLTQATAGRTLRTTLVRSWPGRAFAVACAAGFAVSASTLLVSPQAQLLDRPVPDPGPSISRQYAMVGSRLDALADPADPVKGGDQKRLVPVWQVALARESGTKLYLVGALGTAALVLLGAVGARRLRAELR</sequence>
<evidence type="ECO:0000256" key="2">
    <source>
        <dbReference type="SAM" id="SignalP"/>
    </source>
</evidence>
<reference evidence="3" key="1">
    <citation type="submission" date="2022-12" db="EMBL/GenBank/DDBJ databases">
        <title>Paraconexibacter alkalitolerans sp. nov. and Baekduia alba sp. nov., isolated from soil and emended description of the genera Paraconexibacter (Chun et al., 2020) and Baekduia (An et al., 2020).</title>
        <authorList>
            <person name="Vieira S."/>
            <person name="Huber K.J."/>
            <person name="Geppert A."/>
            <person name="Wolf J."/>
            <person name="Neumann-Schaal M."/>
            <person name="Muesken M."/>
            <person name="Overmann J."/>
        </authorList>
    </citation>
    <scope>NUCLEOTIDE SEQUENCE</scope>
    <source>
        <strain evidence="3">AEG42_29</strain>
    </source>
</reference>
<organism evidence="3">
    <name type="scientific">Paraconexibacter sp. AEG42_29</name>
    <dbReference type="NCBI Taxonomy" id="2997339"/>
    <lineage>
        <taxon>Bacteria</taxon>
        <taxon>Bacillati</taxon>
        <taxon>Actinomycetota</taxon>
        <taxon>Thermoleophilia</taxon>
        <taxon>Solirubrobacterales</taxon>
        <taxon>Paraconexibacteraceae</taxon>
        <taxon>Paraconexibacter</taxon>
    </lineage>
</organism>
<dbReference type="KEGG" id="parq:DSM112329_04950"/>
<feature type="transmembrane region" description="Helical" evidence="1">
    <location>
        <begin position="456"/>
        <end position="475"/>
    </location>
</feature>
<feature type="transmembrane region" description="Helical" evidence="1">
    <location>
        <begin position="306"/>
        <end position="328"/>
    </location>
</feature>